<keyword evidence="2" id="KW-1185">Reference proteome</keyword>
<evidence type="ECO:0000313" key="2">
    <source>
        <dbReference type="Proteomes" id="UP001432216"/>
    </source>
</evidence>
<dbReference type="EMBL" id="CP143815">
    <property type="protein sequence ID" value="WVO24196.1"/>
    <property type="molecule type" value="Genomic_DNA"/>
</dbReference>
<evidence type="ECO:0000313" key="1">
    <source>
        <dbReference type="EMBL" id="WVO24196.1"/>
    </source>
</evidence>
<dbReference type="RefSeq" id="XP_064723435.1">
    <property type="nucleotide sequence ID" value="XM_064867363.1"/>
</dbReference>
<sequence length="97" mass="10687">MGAEFQTTRRLLLVVVHGPLPTFNIRYRVEQSSFISFTSLFHSIISAISSPPSSAPLPFTGRHRRFFSLALIVRSSSSTAHSSHFATRGAHSLTITT</sequence>
<proteinExistence type="predicted"/>
<dbReference type="Proteomes" id="UP001432216">
    <property type="component" value="Chromosome 10"/>
</dbReference>
<organism evidence="1 2">
    <name type="scientific">Cryptococcus decagattii</name>
    <dbReference type="NCBI Taxonomy" id="1859122"/>
    <lineage>
        <taxon>Eukaryota</taxon>
        <taxon>Fungi</taxon>
        <taxon>Dikarya</taxon>
        <taxon>Basidiomycota</taxon>
        <taxon>Agaricomycotina</taxon>
        <taxon>Tremellomycetes</taxon>
        <taxon>Tremellales</taxon>
        <taxon>Cryptococcaceae</taxon>
        <taxon>Cryptococcus</taxon>
        <taxon>Cryptococcus gattii species complex</taxon>
    </lineage>
</organism>
<accession>A0ABZ2B412</accession>
<protein>
    <submittedName>
        <fullName evidence="1">Uncharacterized protein</fullName>
    </submittedName>
</protein>
<name>A0ABZ2B412_9TREE</name>
<reference evidence="1 2" key="1">
    <citation type="submission" date="2024-01" db="EMBL/GenBank/DDBJ databases">
        <title>Comparative genomics of Cryptococcus and Kwoniella reveals pathogenesis evolution and contrasting modes of karyotype evolution via chromosome fusion or intercentromeric recombination.</title>
        <authorList>
            <person name="Coelho M.A."/>
            <person name="David-Palma M."/>
            <person name="Shea T."/>
            <person name="Bowers K."/>
            <person name="McGinley-Smith S."/>
            <person name="Mohammad A.W."/>
            <person name="Gnirke A."/>
            <person name="Yurkov A.M."/>
            <person name="Nowrousian M."/>
            <person name="Sun S."/>
            <person name="Cuomo C.A."/>
            <person name="Heitman J."/>
        </authorList>
    </citation>
    <scope>NUCLEOTIDE SEQUENCE [LARGE SCALE GENOMIC DNA]</scope>
    <source>
        <strain evidence="1 2">7685027</strain>
    </source>
</reference>
<dbReference type="GeneID" id="89992330"/>
<gene>
    <name evidence="1" type="ORF">IAS62_005560</name>
</gene>